<keyword evidence="1" id="KW-0479">Metal-binding</keyword>
<dbReference type="EMBL" id="JARKHS020011040">
    <property type="protein sequence ID" value="KAK8778163.1"/>
    <property type="molecule type" value="Genomic_DNA"/>
</dbReference>
<dbReference type="InterPro" id="IPR022636">
    <property type="entry name" value="S-AdoMet_synthetase_sfam"/>
</dbReference>
<evidence type="ECO:0000256" key="1">
    <source>
        <dbReference type="ARBA" id="ARBA00022723"/>
    </source>
</evidence>
<dbReference type="Pfam" id="PF00438">
    <property type="entry name" value="S-AdoMet_synt_N"/>
    <property type="match status" value="1"/>
</dbReference>
<protein>
    <recommendedName>
        <fullName evidence="2">S-adenosylmethionine synthetase N-terminal domain-containing protein</fullName>
    </recommendedName>
</protein>
<evidence type="ECO:0000259" key="2">
    <source>
        <dbReference type="Pfam" id="PF00438"/>
    </source>
</evidence>
<sequence length="82" mass="9251">MCDQISDAILDAHLRQDPNAKVACETATKTGMIMVFGEITSDAVVDYQRIVRETVKKIGYDCSTKGNIYVYSFVVSFYFPDR</sequence>
<evidence type="ECO:0000313" key="3">
    <source>
        <dbReference type="EMBL" id="KAK8778163.1"/>
    </source>
</evidence>
<evidence type="ECO:0000313" key="4">
    <source>
        <dbReference type="Proteomes" id="UP001321473"/>
    </source>
</evidence>
<proteinExistence type="predicted"/>
<dbReference type="GO" id="GO:0005524">
    <property type="term" value="F:ATP binding"/>
    <property type="evidence" value="ECO:0007669"/>
    <property type="project" value="InterPro"/>
</dbReference>
<gene>
    <name evidence="3" type="ORF">V5799_020495</name>
</gene>
<dbReference type="AlphaFoldDB" id="A0AAQ4EUK1"/>
<dbReference type="InterPro" id="IPR002133">
    <property type="entry name" value="S-AdoMet_synthetase"/>
</dbReference>
<dbReference type="GO" id="GO:0004478">
    <property type="term" value="F:methionine adenosyltransferase activity"/>
    <property type="evidence" value="ECO:0007669"/>
    <property type="project" value="InterPro"/>
</dbReference>
<accession>A0AAQ4EUK1</accession>
<name>A0AAQ4EUK1_AMBAM</name>
<reference evidence="3 4" key="1">
    <citation type="journal article" date="2023" name="Arcadia Sci">
        <title>De novo assembly of a long-read Amblyomma americanum tick genome.</title>
        <authorList>
            <person name="Chou S."/>
            <person name="Poskanzer K.E."/>
            <person name="Rollins M."/>
            <person name="Thuy-Boun P.S."/>
        </authorList>
    </citation>
    <scope>NUCLEOTIDE SEQUENCE [LARGE SCALE GENOMIC DNA]</scope>
    <source>
        <strain evidence="3">F_SG_1</strain>
        <tissue evidence="3">Salivary glands</tissue>
    </source>
</reference>
<dbReference type="GO" id="GO:0006556">
    <property type="term" value="P:S-adenosylmethionine biosynthetic process"/>
    <property type="evidence" value="ECO:0007669"/>
    <property type="project" value="InterPro"/>
</dbReference>
<dbReference type="GO" id="GO:0046872">
    <property type="term" value="F:metal ion binding"/>
    <property type="evidence" value="ECO:0007669"/>
    <property type="project" value="UniProtKB-KW"/>
</dbReference>
<organism evidence="3 4">
    <name type="scientific">Amblyomma americanum</name>
    <name type="common">Lone star tick</name>
    <dbReference type="NCBI Taxonomy" id="6943"/>
    <lineage>
        <taxon>Eukaryota</taxon>
        <taxon>Metazoa</taxon>
        <taxon>Ecdysozoa</taxon>
        <taxon>Arthropoda</taxon>
        <taxon>Chelicerata</taxon>
        <taxon>Arachnida</taxon>
        <taxon>Acari</taxon>
        <taxon>Parasitiformes</taxon>
        <taxon>Ixodida</taxon>
        <taxon>Ixodoidea</taxon>
        <taxon>Ixodidae</taxon>
        <taxon>Amblyomminae</taxon>
        <taxon>Amblyomma</taxon>
    </lineage>
</organism>
<dbReference type="SUPFAM" id="SSF55973">
    <property type="entry name" value="S-adenosylmethionine synthetase"/>
    <property type="match status" value="1"/>
</dbReference>
<keyword evidence="4" id="KW-1185">Reference proteome</keyword>
<dbReference type="Proteomes" id="UP001321473">
    <property type="component" value="Unassembled WGS sequence"/>
</dbReference>
<dbReference type="PANTHER" id="PTHR11964">
    <property type="entry name" value="S-ADENOSYLMETHIONINE SYNTHETASE"/>
    <property type="match status" value="1"/>
</dbReference>
<feature type="domain" description="S-adenosylmethionine synthetase N-terminal" evidence="2">
    <location>
        <begin position="1"/>
        <end position="65"/>
    </location>
</feature>
<dbReference type="Gene3D" id="3.30.300.10">
    <property type="match status" value="1"/>
</dbReference>
<comment type="caution">
    <text evidence="3">The sequence shown here is derived from an EMBL/GenBank/DDBJ whole genome shotgun (WGS) entry which is preliminary data.</text>
</comment>
<dbReference type="InterPro" id="IPR022628">
    <property type="entry name" value="S-AdoMet_synt_N"/>
</dbReference>